<evidence type="ECO:0000313" key="2">
    <source>
        <dbReference type="Proteomes" id="UP000602381"/>
    </source>
</evidence>
<keyword evidence="2" id="KW-1185">Reference proteome</keyword>
<dbReference type="PANTHER" id="PTHR36451">
    <property type="entry name" value="PAPS-DEPENDENT SULFOTRANSFERASE STF3"/>
    <property type="match status" value="1"/>
</dbReference>
<dbReference type="InterPro" id="IPR052736">
    <property type="entry name" value="Stf3_sulfotransferase"/>
</dbReference>
<dbReference type="EMBL" id="BMOV01000001">
    <property type="protein sequence ID" value="GGO04256.1"/>
    <property type="molecule type" value="Genomic_DNA"/>
</dbReference>
<accession>A0ABQ2L836</accession>
<dbReference type="Proteomes" id="UP000602381">
    <property type="component" value="Unassembled WGS sequence"/>
</dbReference>
<reference evidence="2" key="1">
    <citation type="journal article" date="2019" name="Int. J. Syst. Evol. Microbiol.">
        <title>The Global Catalogue of Microorganisms (GCM) 10K type strain sequencing project: providing services to taxonomists for standard genome sequencing and annotation.</title>
        <authorList>
            <consortium name="The Broad Institute Genomics Platform"/>
            <consortium name="The Broad Institute Genome Sequencing Center for Infectious Disease"/>
            <person name="Wu L."/>
            <person name="Ma J."/>
        </authorList>
    </citation>
    <scope>NUCLEOTIDE SEQUENCE [LARGE SCALE GENOMIC DNA]</scope>
    <source>
        <strain evidence="2">JCM 17843</strain>
    </source>
</reference>
<protein>
    <submittedName>
        <fullName evidence="1">Sulfotransferase family protein</fullName>
    </submittedName>
</protein>
<dbReference type="SUPFAM" id="SSF52540">
    <property type="entry name" value="P-loop containing nucleoside triphosphate hydrolases"/>
    <property type="match status" value="1"/>
</dbReference>
<name>A0ABQ2L836_9PROT</name>
<evidence type="ECO:0000313" key="1">
    <source>
        <dbReference type="EMBL" id="GGO04256.1"/>
    </source>
</evidence>
<proteinExistence type="predicted"/>
<dbReference type="PANTHER" id="PTHR36451:SF1">
    <property type="entry name" value="OMEGA-HYDROXY-BETA-DIHYDROMENAQUINONE-9 SULFOTRANSFERASE STF3"/>
    <property type="match status" value="1"/>
</dbReference>
<sequence length="368" mass="42763">MSQKADTSHPLYGANLATLWSVWRKADGLSPDRRQHMRGAFGAALGRLPFSLVERAYVAVKRHQAKKAPAPIFILGHWRSGTTHLYNVLSKSDRFGYVSPFATALPWDFLLLGRALAPLLTKKLPEHRYIDKVQVNADSPQEDEIALANMTPLSFYHGLYFPKQFDHYFQRGVFFDHTNATDIAQWQRDLRYLYDKLALAQPGRRLLIKNPVYTARPAMLRTMWPDAKFIHIHRNPVKVFLSMRNFYTALFAQFALQDWSHVDIDRVVLETYARMMGNLRAETKDLAKNQFVELSFDNFQSDPMAQIERIYDLLDLPDLDADRPVFEGYLESVRDYRKNSFTASDEAKEKVATHWGEFIRHWGYEDQI</sequence>
<organism evidence="1 2">
    <name type="scientific">Iodidimonas muriae</name>
    <dbReference type="NCBI Taxonomy" id="261467"/>
    <lineage>
        <taxon>Bacteria</taxon>
        <taxon>Pseudomonadati</taxon>
        <taxon>Pseudomonadota</taxon>
        <taxon>Alphaproteobacteria</taxon>
        <taxon>Iodidimonadales</taxon>
        <taxon>Iodidimonadaceae</taxon>
        <taxon>Iodidimonas</taxon>
    </lineage>
</organism>
<dbReference type="Pfam" id="PF13469">
    <property type="entry name" value="Sulfotransfer_3"/>
    <property type="match status" value="1"/>
</dbReference>
<comment type="caution">
    <text evidence="1">The sequence shown here is derived from an EMBL/GenBank/DDBJ whole genome shotgun (WGS) entry which is preliminary data.</text>
</comment>
<dbReference type="InterPro" id="IPR027417">
    <property type="entry name" value="P-loop_NTPase"/>
</dbReference>
<dbReference type="Gene3D" id="3.40.50.300">
    <property type="entry name" value="P-loop containing nucleotide triphosphate hydrolases"/>
    <property type="match status" value="1"/>
</dbReference>
<dbReference type="RefSeq" id="WP_150004565.1">
    <property type="nucleotide sequence ID" value="NZ_BMOV01000001.1"/>
</dbReference>
<gene>
    <name evidence="1" type="ORF">GCM10007972_00480</name>
</gene>